<organism evidence="1 2">
    <name type="scientific">Sedimentitalea nanhaiensis</name>
    <dbReference type="NCBI Taxonomy" id="999627"/>
    <lineage>
        <taxon>Bacteria</taxon>
        <taxon>Pseudomonadati</taxon>
        <taxon>Pseudomonadota</taxon>
        <taxon>Alphaproteobacteria</taxon>
        <taxon>Rhodobacterales</taxon>
        <taxon>Paracoccaceae</taxon>
        <taxon>Sedimentitalea</taxon>
    </lineage>
</organism>
<evidence type="ECO:0008006" key="3">
    <source>
        <dbReference type="Google" id="ProtNLM"/>
    </source>
</evidence>
<gene>
    <name evidence="1" type="ORF">SAMN05216236_101339</name>
</gene>
<proteinExistence type="predicted"/>
<dbReference type="EMBL" id="FPAW01000001">
    <property type="protein sequence ID" value="SFT39392.1"/>
    <property type="molecule type" value="Genomic_DNA"/>
</dbReference>
<sequence>MLKSGAQLIQRRIAMSLSSHLTELKKKHQHLSTEVEEAQRAPGVDGLHVADLKKQKLKLKEEIERLSV</sequence>
<dbReference type="Gene3D" id="6.10.280.50">
    <property type="match status" value="1"/>
</dbReference>
<keyword evidence="2" id="KW-1185">Reference proteome</keyword>
<dbReference type="Proteomes" id="UP000182466">
    <property type="component" value="Unassembled WGS sequence"/>
</dbReference>
<reference evidence="1 2" key="1">
    <citation type="submission" date="2016-10" db="EMBL/GenBank/DDBJ databases">
        <authorList>
            <person name="de Groot N.N."/>
        </authorList>
    </citation>
    <scope>NUCLEOTIDE SEQUENCE [LARGE SCALE GENOMIC DNA]</scope>
    <source>
        <strain evidence="1 2">CGMCC 1.10959</strain>
    </source>
</reference>
<protein>
    <recommendedName>
        <fullName evidence="3">DUF465 domain-containing protein</fullName>
    </recommendedName>
</protein>
<accession>A0A1I6XMZ0</accession>
<name>A0A1I6XMZ0_9RHOB</name>
<dbReference type="STRING" id="999627.SAMN05216236_101339"/>
<dbReference type="InterPro" id="IPR007420">
    <property type="entry name" value="DUF465"/>
</dbReference>
<evidence type="ECO:0000313" key="1">
    <source>
        <dbReference type="EMBL" id="SFT39392.1"/>
    </source>
</evidence>
<dbReference type="AlphaFoldDB" id="A0A1I6XMZ0"/>
<evidence type="ECO:0000313" key="2">
    <source>
        <dbReference type="Proteomes" id="UP000182466"/>
    </source>
</evidence>
<dbReference type="Pfam" id="PF04325">
    <property type="entry name" value="DUF465"/>
    <property type="match status" value="1"/>
</dbReference>
<dbReference type="eggNOG" id="COG5570">
    <property type="taxonomic scope" value="Bacteria"/>
</dbReference>
<dbReference type="InterPro" id="IPR038444">
    <property type="entry name" value="DUF465_sf"/>
</dbReference>